<feature type="transmembrane region" description="Helical" evidence="12">
    <location>
        <begin position="340"/>
        <end position="363"/>
    </location>
</feature>
<dbReference type="Gene3D" id="1.20.1250.20">
    <property type="entry name" value="MFS general substrate transporter like domains"/>
    <property type="match status" value="2"/>
</dbReference>
<feature type="domain" description="PTS EIIA type-1" evidence="13">
    <location>
        <begin position="504"/>
        <end position="608"/>
    </location>
</feature>
<sequence>MSGNNQHIYSRLAYSFGAFGHDAFYATLSTYFIMFITSHLFDKDSGAMGAEMIGYITIIIMVLRILELVIDPFIGNAIDNTRTRLGHFKPWILIGGTIGSVALVVLFTNMGGLNTSNPYLYLALFAVFYIMMDIFYSFKDVGFWSMIPAISFDSREREKTATFARVGSHIGANIVGIVVMPIVLLFSQYENHGQGDSQGWFAFAVVIGLVSWISAIVVVLGTRENESALRKNKEKTTFKDVLKVLVRNDQLMWIALAYVFYSSGIQIVNAVELYYFTFIVGNAAQFSILATINTAIGIFIVLTFPTLAKKFSRRNVFFAAVAVLLLSIFLFTVAGKSLPLVLAAGVLFYIPQPLVFLCVLMIMTDSVEYGQLKLGHRDESLTLSVRPLIDKFGGAISNGFIGIAAVWAGMTSGASAESITAQGQMVFKVMLFGVPAVLLLISCLLFYKKVTLTEEKHAEIVDKLEKTWSNKLNEENSSQLSEGADLLINAPVKGRLLPLENVRDETFSVGKMGRGFAVQPSADELYAPFDGIVETVFPTRHVMIIRSAGGALVLIHIGINTAQLRGNGFATYCAQGQHVKRGELLGRFSREEIRKAGYDDTVMVTITNDNEKLRLEMLKTEGTVEQDSPVLNLK</sequence>
<dbReference type="Pfam" id="PF13347">
    <property type="entry name" value="MFS_2"/>
    <property type="match status" value="1"/>
</dbReference>
<dbReference type="InterPro" id="IPR001927">
    <property type="entry name" value="Na/Gal_symport"/>
</dbReference>
<evidence type="ECO:0000259" key="13">
    <source>
        <dbReference type="PROSITE" id="PS51093"/>
    </source>
</evidence>
<keyword evidence="9" id="KW-0769">Symport</keyword>
<dbReference type="InterPro" id="IPR036259">
    <property type="entry name" value="MFS_trans_sf"/>
</dbReference>
<proteinExistence type="inferred from homology"/>
<keyword evidence="8 12" id="KW-0812">Transmembrane</keyword>
<evidence type="ECO:0000256" key="8">
    <source>
        <dbReference type="ARBA" id="ARBA00022692"/>
    </source>
</evidence>
<evidence type="ECO:0000256" key="6">
    <source>
        <dbReference type="ARBA" id="ARBA00022597"/>
    </source>
</evidence>
<organism evidence="14 15">
    <name type="scientific">Pectinatus haikarae</name>
    <dbReference type="NCBI Taxonomy" id="349096"/>
    <lineage>
        <taxon>Bacteria</taxon>
        <taxon>Bacillati</taxon>
        <taxon>Bacillota</taxon>
        <taxon>Negativicutes</taxon>
        <taxon>Selenomonadales</taxon>
        <taxon>Selenomonadaceae</taxon>
        <taxon>Pectinatus</taxon>
    </lineage>
</organism>
<reference evidence="14 15" key="1">
    <citation type="submission" date="2023-07" db="EMBL/GenBank/DDBJ databases">
        <title>Genomic Encyclopedia of Type Strains, Phase IV (KMG-IV): sequencing the most valuable type-strain genomes for metagenomic binning, comparative biology and taxonomic classification.</title>
        <authorList>
            <person name="Goeker M."/>
        </authorList>
    </citation>
    <scope>NUCLEOTIDE SEQUENCE [LARGE SCALE GENOMIC DNA]</scope>
    <source>
        <strain evidence="14 15">DSM 16980</strain>
    </source>
</reference>
<keyword evidence="6" id="KW-0762">Sugar transport</keyword>
<comment type="subcellular location">
    <subcellularLocation>
        <location evidence="1">Cell membrane</location>
        <topology evidence="1">Multi-pass membrane protein</topology>
    </subcellularLocation>
</comment>
<dbReference type="InterPro" id="IPR011055">
    <property type="entry name" value="Dup_hybrid_motif"/>
</dbReference>
<dbReference type="InterPro" id="IPR039672">
    <property type="entry name" value="MFS_2"/>
</dbReference>
<dbReference type="Gene3D" id="2.70.70.10">
    <property type="entry name" value="Glucose Permease (Domain IIA)"/>
    <property type="match status" value="1"/>
</dbReference>
<keyword evidence="15" id="KW-1185">Reference proteome</keyword>
<accession>A0ABT9Y5M7</accession>
<feature type="transmembrane region" description="Helical" evidence="12">
    <location>
        <begin position="273"/>
        <end position="304"/>
    </location>
</feature>
<gene>
    <name evidence="14" type="ORF">J2S01_000832</name>
</gene>
<feature type="transmembrane region" description="Helical" evidence="12">
    <location>
        <begin position="425"/>
        <end position="447"/>
    </location>
</feature>
<evidence type="ECO:0000256" key="2">
    <source>
        <dbReference type="ARBA" id="ARBA00007724"/>
    </source>
</evidence>
<feature type="transmembrane region" description="Helical" evidence="12">
    <location>
        <begin position="52"/>
        <end position="70"/>
    </location>
</feature>
<dbReference type="Proteomes" id="UP001239167">
    <property type="component" value="Unassembled WGS sequence"/>
</dbReference>
<comment type="caution">
    <text evidence="14">The sequence shown here is derived from an EMBL/GenBank/DDBJ whole genome shotgun (WGS) entry which is preliminary data.</text>
</comment>
<keyword evidence="7" id="KW-0808">Transferase</keyword>
<evidence type="ECO:0000256" key="1">
    <source>
        <dbReference type="ARBA" id="ARBA00004651"/>
    </source>
</evidence>
<protein>
    <submittedName>
        <fullName evidence="14">Lactose/raffinose/galactose permease</fullName>
    </submittedName>
</protein>
<feature type="transmembrane region" description="Helical" evidence="12">
    <location>
        <begin position="392"/>
        <end position="410"/>
    </location>
</feature>
<keyword evidence="3" id="KW-0813">Transport</keyword>
<dbReference type="PANTHER" id="PTHR11328:SF36">
    <property type="entry name" value="MELIBIOSE PERMEASE"/>
    <property type="match status" value="1"/>
</dbReference>
<keyword evidence="5" id="KW-0597">Phosphoprotein</keyword>
<dbReference type="Pfam" id="PF00358">
    <property type="entry name" value="PTS_EIIA_1"/>
    <property type="match status" value="1"/>
</dbReference>
<dbReference type="CDD" id="cd17332">
    <property type="entry name" value="MFS_MelB_like"/>
    <property type="match status" value="1"/>
</dbReference>
<dbReference type="InterPro" id="IPR001127">
    <property type="entry name" value="PTS_EIIA_1_perm"/>
</dbReference>
<feature type="transmembrane region" description="Helical" evidence="12">
    <location>
        <begin position="166"/>
        <end position="187"/>
    </location>
</feature>
<comment type="similarity">
    <text evidence="2">In the N-terminal section; belongs to the sodium:galactoside symporter (TC 2.A.2) family.</text>
</comment>
<keyword evidence="11 12" id="KW-0472">Membrane</keyword>
<feature type="transmembrane region" description="Helical" evidence="12">
    <location>
        <begin position="316"/>
        <end position="334"/>
    </location>
</feature>
<feature type="transmembrane region" description="Helical" evidence="12">
    <location>
        <begin position="199"/>
        <end position="220"/>
    </location>
</feature>
<evidence type="ECO:0000256" key="10">
    <source>
        <dbReference type="ARBA" id="ARBA00022989"/>
    </source>
</evidence>
<name>A0ABT9Y5M7_9FIRM</name>
<dbReference type="RefSeq" id="WP_196603541.1">
    <property type="nucleotide sequence ID" value="NZ_CP116940.1"/>
</dbReference>
<evidence type="ECO:0000256" key="9">
    <source>
        <dbReference type="ARBA" id="ARBA00022847"/>
    </source>
</evidence>
<evidence type="ECO:0000313" key="15">
    <source>
        <dbReference type="Proteomes" id="UP001239167"/>
    </source>
</evidence>
<keyword evidence="10 12" id="KW-1133">Transmembrane helix</keyword>
<dbReference type="PROSITE" id="PS00872">
    <property type="entry name" value="NA_GALACTOSIDE_SYMP"/>
    <property type="match status" value="1"/>
</dbReference>
<evidence type="ECO:0000256" key="3">
    <source>
        <dbReference type="ARBA" id="ARBA00022448"/>
    </source>
</evidence>
<feature type="transmembrane region" description="Helical" evidence="12">
    <location>
        <begin position="119"/>
        <end position="138"/>
    </location>
</feature>
<feature type="transmembrane region" description="Helical" evidence="12">
    <location>
        <begin position="12"/>
        <end position="40"/>
    </location>
</feature>
<evidence type="ECO:0000256" key="12">
    <source>
        <dbReference type="SAM" id="Phobius"/>
    </source>
</evidence>
<dbReference type="PANTHER" id="PTHR11328">
    <property type="entry name" value="MAJOR FACILITATOR SUPERFAMILY DOMAIN-CONTAINING PROTEIN"/>
    <property type="match status" value="1"/>
</dbReference>
<dbReference type="EMBL" id="JAUSUE010000004">
    <property type="protein sequence ID" value="MDQ0203125.1"/>
    <property type="molecule type" value="Genomic_DNA"/>
</dbReference>
<evidence type="ECO:0000256" key="4">
    <source>
        <dbReference type="ARBA" id="ARBA00022475"/>
    </source>
</evidence>
<evidence type="ECO:0000256" key="5">
    <source>
        <dbReference type="ARBA" id="ARBA00022553"/>
    </source>
</evidence>
<evidence type="ECO:0000256" key="7">
    <source>
        <dbReference type="ARBA" id="ARBA00022679"/>
    </source>
</evidence>
<feature type="transmembrane region" description="Helical" evidence="12">
    <location>
        <begin position="91"/>
        <end position="113"/>
    </location>
</feature>
<keyword evidence="4" id="KW-1003">Cell membrane</keyword>
<dbReference type="NCBIfam" id="TIGR00792">
    <property type="entry name" value="gph"/>
    <property type="match status" value="1"/>
</dbReference>
<dbReference type="SUPFAM" id="SSF103473">
    <property type="entry name" value="MFS general substrate transporter"/>
    <property type="match status" value="1"/>
</dbReference>
<dbReference type="PROSITE" id="PS00371">
    <property type="entry name" value="PTS_EIIA_TYPE_1_HIS"/>
    <property type="match status" value="1"/>
</dbReference>
<dbReference type="PROSITE" id="PS51093">
    <property type="entry name" value="PTS_EIIA_TYPE_1"/>
    <property type="match status" value="1"/>
</dbReference>
<dbReference type="NCBIfam" id="TIGR00830">
    <property type="entry name" value="PTBA"/>
    <property type="match status" value="1"/>
</dbReference>
<evidence type="ECO:0000256" key="11">
    <source>
        <dbReference type="ARBA" id="ARBA00023136"/>
    </source>
</evidence>
<evidence type="ECO:0000313" key="14">
    <source>
        <dbReference type="EMBL" id="MDQ0203125.1"/>
    </source>
</evidence>
<dbReference type="InterPro" id="IPR018043">
    <property type="entry name" value="Na/Gal_symport_CS"/>
</dbReference>
<dbReference type="SUPFAM" id="SSF51261">
    <property type="entry name" value="Duplicated hybrid motif"/>
    <property type="match status" value="1"/>
</dbReference>